<dbReference type="InterPro" id="IPR048333">
    <property type="entry name" value="HA2_WH"/>
</dbReference>
<accession>A0A9D5C6G6</accession>
<evidence type="ECO:0000256" key="7">
    <source>
        <dbReference type="ARBA" id="ARBA00047984"/>
    </source>
</evidence>
<dbReference type="PROSITE" id="PS51192">
    <property type="entry name" value="HELICASE_ATP_BIND_1"/>
    <property type="match status" value="1"/>
</dbReference>
<keyword evidence="2" id="KW-0547">Nucleotide-binding</keyword>
<feature type="compositionally biased region" description="Basic and acidic residues" evidence="9">
    <location>
        <begin position="160"/>
        <end position="183"/>
    </location>
</feature>
<dbReference type="EMBL" id="JAGGNH010000007">
    <property type="protein sequence ID" value="KAJ0967537.1"/>
    <property type="molecule type" value="Genomic_DNA"/>
</dbReference>
<dbReference type="PANTHER" id="PTHR18934:SF237">
    <property type="entry name" value="ATP-DEPENDENT DNA_RNA HELICASE DHX36"/>
    <property type="match status" value="1"/>
</dbReference>
<evidence type="ECO:0000313" key="12">
    <source>
        <dbReference type="EMBL" id="KAJ0967537.1"/>
    </source>
</evidence>
<evidence type="ECO:0000259" key="10">
    <source>
        <dbReference type="PROSITE" id="PS51192"/>
    </source>
</evidence>
<evidence type="ECO:0000259" key="11">
    <source>
        <dbReference type="PROSITE" id="PS51194"/>
    </source>
</evidence>
<dbReference type="FunFam" id="3.40.50.300:FF:000526">
    <property type="entry name" value="DExH-box ATP-dependent RNA helicase DExH3"/>
    <property type="match status" value="1"/>
</dbReference>
<dbReference type="Pfam" id="PF00271">
    <property type="entry name" value="Helicase_C"/>
    <property type="match status" value="1"/>
</dbReference>
<feature type="compositionally biased region" description="Low complexity" evidence="9">
    <location>
        <begin position="198"/>
        <end position="209"/>
    </location>
</feature>
<sequence>MSAYSLVGAHLFVSLPKSLRLGFRFHIRAAMSYRPNYQGGRRGGGGGGGSGRGRGGGGRGGGGRGGGRGEQRWWDPQWRAERLRQMAGEVEKLDENEWWARIQELKEGAQEELVIRRNFGREGQQVLDDIARRQGLHFHAYNKGKTLVVSKVPLPDYRADLDDRHGSTQKEIKMSSDTERRVENLLAKSKGTEVVNNSSGPSSSTTKQSLLDSLSSKTETAFDDIAVKEKFSVELKNLQESRKASPSARAMQSFREKLPAYKVKEEFLKAVRDNQVLVVSGETGCGKTTQLPQFILEEEISHLRGADCNIICTQPRRISAISVAARIASERGESLGETVGYQIRLEAKRSAQTRLLFCTTGVLLRRLVQEPDLGDVSHLLVDEIHERGMNEDFLLIILRDLLSRRPNLRLILMSATINADLFSKYFGNAPVIHIPGLTFPVAELFLEDILEKTRYKIKSEFDNMHGNSRRRRQQYSRMDPLTEMFEDVDIDNQYKNFSVSTRQSLEAWTGVQLDLGLVEATIDHICRNEGDGAILVFLTGWDEISKLLEKMKGNAFLGNSNKFVVLPLHGSMPTVNQREIFDRPPSNMRKIVLATNIAESSITIDDVVYVIDCGKAKETSYDALNKLACLLPSWISKASAHQRRGRAGRVQPGVCYRLYPKIVHDAMPQYQLPEILRTPLQELCLNIKSLQLGAVATFLSKSLQPPDALSVQNAIELLKTIGALDEREELTPLGCHLCTLPLDPNIGKMLLMGSIFQCLDPALTIASALAHRDPFVLPINRKEDADAAKRSFAGDSCSDHIALLKAFEAWKDAKRSGRDRAFCWENFLSPITLQMMEDMRNQFFDLLSGIGFVNKAKGIKAYNKYGDDLEMVCAILCAGLYPNVIQCKRRGKRTAFYSKEVGKVDIHPSSVNAGIHLFPLPYMVYSEKVKTTSIFIRDSTNISDFALLLFGGGLTPNKATGSIEMLGGYLHFSASKSVLQLIQNLRAELDKLLQRKIKEPGLDIDAEGKGVVAAAIELLHSQNVSAMKY</sequence>
<comment type="caution">
    <text evidence="12">The sequence shown here is derived from an EMBL/GenBank/DDBJ whole genome shotgun (WGS) entry which is preliminary data.</text>
</comment>
<dbReference type="Pfam" id="PF00270">
    <property type="entry name" value="DEAD"/>
    <property type="match status" value="1"/>
</dbReference>
<dbReference type="FunFam" id="3.40.50.300:FF:000931">
    <property type="entry name" value="DExH-box ATP-dependent RNA helicase DExH1"/>
    <property type="match status" value="1"/>
</dbReference>
<dbReference type="Proteomes" id="UP001085076">
    <property type="component" value="Miscellaneous, Linkage group lg07"/>
</dbReference>
<feature type="region of interest" description="Disordered" evidence="9">
    <location>
        <begin position="36"/>
        <end position="74"/>
    </location>
</feature>
<dbReference type="SMART" id="SM00490">
    <property type="entry name" value="HELICc"/>
    <property type="match status" value="1"/>
</dbReference>
<feature type="domain" description="Helicase C-terminal" evidence="11">
    <location>
        <begin position="521"/>
        <end position="691"/>
    </location>
</feature>
<evidence type="ECO:0000256" key="2">
    <source>
        <dbReference type="ARBA" id="ARBA00022741"/>
    </source>
</evidence>
<gene>
    <name evidence="12" type="ORF">J5N97_024454</name>
</gene>
<dbReference type="InterPro" id="IPR027417">
    <property type="entry name" value="P-loop_NTPase"/>
</dbReference>
<comment type="similarity">
    <text evidence="8">Belongs to the DExH box helicase family.</text>
</comment>
<dbReference type="Pfam" id="PF04408">
    <property type="entry name" value="WHD_HA2"/>
    <property type="match status" value="1"/>
</dbReference>
<comment type="catalytic activity">
    <reaction evidence="7">
        <text>ATP + H2O = ADP + phosphate + H(+)</text>
        <dbReference type="Rhea" id="RHEA:13065"/>
        <dbReference type="ChEBI" id="CHEBI:15377"/>
        <dbReference type="ChEBI" id="CHEBI:15378"/>
        <dbReference type="ChEBI" id="CHEBI:30616"/>
        <dbReference type="ChEBI" id="CHEBI:43474"/>
        <dbReference type="ChEBI" id="CHEBI:456216"/>
        <dbReference type="EC" id="3.6.4.13"/>
    </reaction>
</comment>
<evidence type="ECO:0000256" key="9">
    <source>
        <dbReference type="SAM" id="MobiDB-lite"/>
    </source>
</evidence>
<dbReference type="GO" id="GO:0003724">
    <property type="term" value="F:RNA helicase activity"/>
    <property type="evidence" value="ECO:0007669"/>
    <property type="project" value="UniProtKB-EC"/>
</dbReference>
<dbReference type="InterPro" id="IPR007502">
    <property type="entry name" value="Helicase-assoc_dom"/>
</dbReference>
<dbReference type="PANTHER" id="PTHR18934">
    <property type="entry name" value="ATP-DEPENDENT RNA HELICASE"/>
    <property type="match status" value="1"/>
</dbReference>
<feature type="region of interest" description="Disordered" evidence="9">
    <location>
        <begin position="160"/>
        <end position="211"/>
    </location>
</feature>
<reference evidence="12" key="2">
    <citation type="journal article" date="2022" name="Hortic Res">
        <title>The genome of Dioscorea zingiberensis sheds light on the biosynthesis, origin and evolution of the medicinally important diosgenin saponins.</title>
        <authorList>
            <person name="Li Y."/>
            <person name="Tan C."/>
            <person name="Li Z."/>
            <person name="Guo J."/>
            <person name="Li S."/>
            <person name="Chen X."/>
            <person name="Wang C."/>
            <person name="Dai X."/>
            <person name="Yang H."/>
            <person name="Song W."/>
            <person name="Hou L."/>
            <person name="Xu J."/>
            <person name="Tong Z."/>
            <person name="Xu A."/>
            <person name="Yuan X."/>
            <person name="Wang W."/>
            <person name="Yang Q."/>
            <person name="Chen L."/>
            <person name="Sun Z."/>
            <person name="Wang K."/>
            <person name="Pan B."/>
            <person name="Chen J."/>
            <person name="Bao Y."/>
            <person name="Liu F."/>
            <person name="Qi X."/>
            <person name="Gang D.R."/>
            <person name="Wen J."/>
            <person name="Li J."/>
        </authorList>
    </citation>
    <scope>NUCLEOTIDE SEQUENCE</scope>
    <source>
        <strain evidence="12">Dzin_1.0</strain>
    </source>
</reference>
<dbReference type="GO" id="GO:0003723">
    <property type="term" value="F:RNA binding"/>
    <property type="evidence" value="ECO:0007669"/>
    <property type="project" value="UniProtKB-KW"/>
</dbReference>
<evidence type="ECO:0000256" key="3">
    <source>
        <dbReference type="ARBA" id="ARBA00022801"/>
    </source>
</evidence>
<dbReference type="SMART" id="SM00487">
    <property type="entry name" value="DEXDc"/>
    <property type="match status" value="1"/>
</dbReference>
<keyword evidence="4" id="KW-0347">Helicase</keyword>
<dbReference type="Pfam" id="PF26026">
    <property type="entry name" value="RNA_hel_CTD"/>
    <property type="match status" value="1"/>
</dbReference>
<keyword evidence="3" id="KW-0378">Hydrolase</keyword>
<evidence type="ECO:0000313" key="13">
    <source>
        <dbReference type="Proteomes" id="UP001085076"/>
    </source>
</evidence>
<evidence type="ECO:0000256" key="5">
    <source>
        <dbReference type="ARBA" id="ARBA00022840"/>
    </source>
</evidence>
<dbReference type="PROSITE" id="PS00690">
    <property type="entry name" value="DEAH_ATP_HELICASE"/>
    <property type="match status" value="1"/>
</dbReference>
<keyword evidence="6" id="KW-0694">RNA-binding</keyword>
<evidence type="ECO:0000256" key="8">
    <source>
        <dbReference type="ARBA" id="ARBA00060772"/>
    </source>
</evidence>
<dbReference type="InterPro" id="IPR002464">
    <property type="entry name" value="DNA/RNA_helicase_DEAH_CS"/>
</dbReference>
<feature type="compositionally biased region" description="Gly residues" evidence="9">
    <location>
        <begin position="40"/>
        <end position="66"/>
    </location>
</feature>
<dbReference type="GO" id="GO:0005634">
    <property type="term" value="C:nucleus"/>
    <property type="evidence" value="ECO:0007669"/>
    <property type="project" value="TreeGrafter"/>
</dbReference>
<dbReference type="PROSITE" id="PS51194">
    <property type="entry name" value="HELICASE_CTER"/>
    <property type="match status" value="1"/>
</dbReference>
<dbReference type="Gene3D" id="1.20.120.1080">
    <property type="match status" value="1"/>
</dbReference>
<dbReference type="GO" id="GO:0016787">
    <property type="term" value="F:hydrolase activity"/>
    <property type="evidence" value="ECO:0007669"/>
    <property type="project" value="UniProtKB-KW"/>
</dbReference>
<dbReference type="Pfam" id="PF07717">
    <property type="entry name" value="OB_NTP_bind"/>
    <property type="match status" value="1"/>
</dbReference>
<dbReference type="GO" id="GO:0005524">
    <property type="term" value="F:ATP binding"/>
    <property type="evidence" value="ECO:0007669"/>
    <property type="project" value="UniProtKB-KW"/>
</dbReference>
<keyword evidence="13" id="KW-1185">Reference proteome</keyword>
<dbReference type="SMART" id="SM00847">
    <property type="entry name" value="HA2"/>
    <property type="match status" value="1"/>
</dbReference>
<evidence type="ECO:0000256" key="1">
    <source>
        <dbReference type="ARBA" id="ARBA00012552"/>
    </source>
</evidence>
<dbReference type="FunFam" id="1.20.120.1080:FF:000002">
    <property type="entry name" value="Putative ATP-dependent RNA helicase DHX36"/>
    <property type="match status" value="1"/>
</dbReference>
<dbReference type="InterPro" id="IPR001650">
    <property type="entry name" value="Helicase_C-like"/>
</dbReference>
<dbReference type="AlphaFoldDB" id="A0A9D5C6G6"/>
<dbReference type="EC" id="3.6.4.13" evidence="1"/>
<feature type="domain" description="Helicase ATP-binding" evidence="10">
    <location>
        <begin position="268"/>
        <end position="435"/>
    </location>
</feature>
<dbReference type="Pfam" id="PF21010">
    <property type="entry name" value="HA2_C"/>
    <property type="match status" value="1"/>
</dbReference>
<dbReference type="InterPro" id="IPR011709">
    <property type="entry name" value="DEAD-box_helicase_OB_fold"/>
</dbReference>
<dbReference type="InterPro" id="IPR059023">
    <property type="entry name" value="RNA_hel_CTD"/>
</dbReference>
<evidence type="ECO:0000256" key="6">
    <source>
        <dbReference type="ARBA" id="ARBA00022884"/>
    </source>
</evidence>
<dbReference type="InterPro" id="IPR014001">
    <property type="entry name" value="Helicase_ATP-bd"/>
</dbReference>
<evidence type="ECO:0000256" key="4">
    <source>
        <dbReference type="ARBA" id="ARBA00022806"/>
    </source>
</evidence>
<reference evidence="12" key="1">
    <citation type="submission" date="2021-03" db="EMBL/GenBank/DDBJ databases">
        <authorList>
            <person name="Li Z."/>
            <person name="Yang C."/>
        </authorList>
    </citation>
    <scope>NUCLEOTIDE SEQUENCE</scope>
    <source>
        <strain evidence="12">Dzin_1.0</strain>
        <tissue evidence="12">Leaf</tissue>
    </source>
</reference>
<dbReference type="CDD" id="cd18791">
    <property type="entry name" value="SF2_C_RHA"/>
    <property type="match status" value="1"/>
</dbReference>
<dbReference type="OrthoDB" id="5600252at2759"/>
<dbReference type="CDD" id="cd17917">
    <property type="entry name" value="DEXHc_RHA-like"/>
    <property type="match status" value="1"/>
</dbReference>
<proteinExistence type="inferred from homology"/>
<dbReference type="Gene3D" id="3.40.50.300">
    <property type="entry name" value="P-loop containing nucleotide triphosphate hydrolases"/>
    <property type="match status" value="2"/>
</dbReference>
<protein>
    <recommendedName>
        <fullName evidence="1">RNA helicase</fullName>
        <ecNumber evidence="1">3.6.4.13</ecNumber>
    </recommendedName>
</protein>
<dbReference type="InterPro" id="IPR011545">
    <property type="entry name" value="DEAD/DEAH_box_helicase_dom"/>
</dbReference>
<dbReference type="SUPFAM" id="SSF52540">
    <property type="entry name" value="P-loop containing nucleoside triphosphate hydrolases"/>
    <property type="match status" value="1"/>
</dbReference>
<organism evidence="12 13">
    <name type="scientific">Dioscorea zingiberensis</name>
    <dbReference type="NCBI Taxonomy" id="325984"/>
    <lineage>
        <taxon>Eukaryota</taxon>
        <taxon>Viridiplantae</taxon>
        <taxon>Streptophyta</taxon>
        <taxon>Embryophyta</taxon>
        <taxon>Tracheophyta</taxon>
        <taxon>Spermatophyta</taxon>
        <taxon>Magnoliopsida</taxon>
        <taxon>Liliopsida</taxon>
        <taxon>Dioscoreales</taxon>
        <taxon>Dioscoreaceae</taxon>
        <taxon>Dioscorea</taxon>
    </lineage>
</organism>
<name>A0A9D5C6G6_9LILI</name>
<keyword evidence="5" id="KW-0067">ATP-binding</keyword>